<keyword evidence="3" id="KW-1185">Reference proteome</keyword>
<evidence type="ECO:0000313" key="2">
    <source>
        <dbReference type="EMBL" id="MFC3580002.1"/>
    </source>
</evidence>
<accession>A0ABV7SWI2</accession>
<comment type="caution">
    <text evidence="2">The sequence shown here is derived from an EMBL/GenBank/DDBJ whole genome shotgun (WGS) entry which is preliminary data.</text>
</comment>
<feature type="region of interest" description="Disordered" evidence="1">
    <location>
        <begin position="37"/>
        <end position="62"/>
    </location>
</feature>
<reference evidence="3" key="1">
    <citation type="journal article" date="2019" name="Int. J. Syst. Evol. Microbiol.">
        <title>The Global Catalogue of Microorganisms (GCM) 10K type strain sequencing project: providing services to taxonomists for standard genome sequencing and annotation.</title>
        <authorList>
            <consortium name="The Broad Institute Genomics Platform"/>
            <consortium name="The Broad Institute Genome Sequencing Center for Infectious Disease"/>
            <person name="Wu L."/>
            <person name="Ma J."/>
        </authorList>
    </citation>
    <scope>NUCLEOTIDE SEQUENCE [LARGE SCALE GENOMIC DNA]</scope>
    <source>
        <strain evidence="3">KCTC 42739</strain>
    </source>
</reference>
<dbReference type="Proteomes" id="UP001595713">
    <property type="component" value="Unassembled WGS sequence"/>
</dbReference>
<dbReference type="RefSeq" id="WP_261293121.1">
    <property type="nucleotide sequence ID" value="NZ_JANQBK010000003.1"/>
</dbReference>
<protein>
    <submittedName>
        <fullName evidence="2">Uncharacterized protein</fullName>
    </submittedName>
</protein>
<proteinExistence type="predicted"/>
<evidence type="ECO:0000256" key="1">
    <source>
        <dbReference type="SAM" id="MobiDB-lite"/>
    </source>
</evidence>
<sequence>MFYRDRARQAQTDADSATLDNVRDRWTRAAKAWDEMATRAEKTADRRAVNEEAKALPGEDDD</sequence>
<feature type="compositionally biased region" description="Basic and acidic residues" evidence="1">
    <location>
        <begin position="37"/>
        <end position="54"/>
    </location>
</feature>
<gene>
    <name evidence="2" type="ORF">ACFONA_07465</name>
</gene>
<name>A0ABV7SWI2_9SPHN</name>
<dbReference type="EMBL" id="JBHRXP010000002">
    <property type="protein sequence ID" value="MFC3580002.1"/>
    <property type="molecule type" value="Genomic_DNA"/>
</dbReference>
<evidence type="ECO:0000313" key="3">
    <source>
        <dbReference type="Proteomes" id="UP001595713"/>
    </source>
</evidence>
<organism evidence="2 3">
    <name type="scientific">Sphingomonas hylomeconis</name>
    <dbReference type="NCBI Taxonomy" id="1395958"/>
    <lineage>
        <taxon>Bacteria</taxon>
        <taxon>Pseudomonadati</taxon>
        <taxon>Pseudomonadota</taxon>
        <taxon>Alphaproteobacteria</taxon>
        <taxon>Sphingomonadales</taxon>
        <taxon>Sphingomonadaceae</taxon>
        <taxon>Sphingomonas</taxon>
    </lineage>
</organism>